<dbReference type="Proteomes" id="UP000791440">
    <property type="component" value="Unassembled WGS sequence"/>
</dbReference>
<feature type="domain" description="C2H2-type" evidence="6">
    <location>
        <begin position="460"/>
        <end position="487"/>
    </location>
</feature>
<evidence type="ECO:0000256" key="1">
    <source>
        <dbReference type="ARBA" id="ARBA00022723"/>
    </source>
</evidence>
<keyword evidence="1" id="KW-0479">Metal-binding</keyword>
<dbReference type="AlphaFoldDB" id="A0A921ZLK8"/>
<protein>
    <recommendedName>
        <fullName evidence="6">C2H2-type domain-containing protein</fullName>
    </recommendedName>
</protein>
<feature type="domain" description="C2H2-type" evidence="6">
    <location>
        <begin position="310"/>
        <end position="334"/>
    </location>
</feature>
<dbReference type="PANTHER" id="PTHR24379:SF121">
    <property type="entry name" value="C2H2-TYPE DOMAIN-CONTAINING PROTEIN"/>
    <property type="match status" value="1"/>
</dbReference>
<evidence type="ECO:0000313" key="8">
    <source>
        <dbReference type="Proteomes" id="UP000791440"/>
    </source>
</evidence>
<evidence type="ECO:0000256" key="2">
    <source>
        <dbReference type="ARBA" id="ARBA00022737"/>
    </source>
</evidence>
<dbReference type="GO" id="GO:0005634">
    <property type="term" value="C:nucleus"/>
    <property type="evidence" value="ECO:0007669"/>
    <property type="project" value="InterPro"/>
</dbReference>
<dbReference type="EMBL" id="JH668642">
    <property type="protein sequence ID" value="KAG6459884.1"/>
    <property type="molecule type" value="Genomic_DNA"/>
</dbReference>
<feature type="domain" description="C2H2-type" evidence="6">
    <location>
        <begin position="203"/>
        <end position="231"/>
    </location>
</feature>
<dbReference type="PROSITE" id="PS00028">
    <property type="entry name" value="ZINC_FINGER_C2H2_1"/>
    <property type="match status" value="6"/>
</dbReference>
<dbReference type="Pfam" id="PF13912">
    <property type="entry name" value="zf-C2H2_6"/>
    <property type="match status" value="1"/>
</dbReference>
<dbReference type="SMART" id="SM00355">
    <property type="entry name" value="ZnF_C2H2"/>
    <property type="match status" value="11"/>
</dbReference>
<feature type="domain" description="C2H2-type" evidence="6">
    <location>
        <begin position="232"/>
        <end position="259"/>
    </location>
</feature>
<dbReference type="SMART" id="SM00868">
    <property type="entry name" value="zf-AD"/>
    <property type="match status" value="2"/>
</dbReference>
<dbReference type="GO" id="GO:0008270">
    <property type="term" value="F:zinc ion binding"/>
    <property type="evidence" value="ECO:0007669"/>
    <property type="project" value="UniProtKB-KW"/>
</dbReference>
<sequence length="516" mass="61148">MMDVSGVNVVFTKQEIDFKTQCRTCLSVGRKLFQLGEYLNIYKTITSQFRLDDKNILDTFEVCWECHAFLRRASMFQIQVFKANVLLQHGQTYPCGSLSTLSTTILSDTTHIIYINESVPKADSECSDRLDFTPLITEKEIKPEYDIKKSNRWAQEKQIQNKKPKFKIVNDCNEIFKRITLSEKDVSSFIDGVSGFNNCKSKYKCHSCELTFKDKKILANHTMEYHKNTNKYICDICNSTFVNKRHLSTHVREHYNVYECTLCAHRCGSKERSLHFKNDHRTVFQCLKCKLMFCRRREFFKHFKQWHENFICDHCGISFKMRYCIKDHIRKQHSTFECKPCNKTFARYNGLWLHNKLRHAPPGQTAYCVECDKRYVDIYRYRWHLANSARHKPRKRLRIPCPGCDKVFSKNIYMKDHYNLVHLKYYKYRCEECDKNFIRNADLLKHKKRVHEGILPPKNKICDVCGRGFTTNKILTNHIRTHTGERPFVCTTCPAKFAQHTALVSHIRAVHDKREQ</sequence>
<dbReference type="PANTHER" id="PTHR24379">
    <property type="entry name" value="KRAB AND ZINC FINGER DOMAIN-CONTAINING"/>
    <property type="match status" value="1"/>
</dbReference>
<accession>A0A921ZLK8</accession>
<dbReference type="PROSITE" id="PS50157">
    <property type="entry name" value="ZINC_FINGER_C2H2_2"/>
    <property type="match status" value="8"/>
</dbReference>
<feature type="domain" description="C2H2-type" evidence="6">
    <location>
        <begin position="399"/>
        <end position="422"/>
    </location>
</feature>
<reference evidence="7" key="1">
    <citation type="journal article" date="2016" name="Insect Biochem. Mol. Biol.">
        <title>Multifaceted biological insights from a draft genome sequence of the tobacco hornworm moth, Manduca sexta.</title>
        <authorList>
            <person name="Kanost M.R."/>
            <person name="Arrese E.L."/>
            <person name="Cao X."/>
            <person name="Chen Y.R."/>
            <person name="Chellapilla S."/>
            <person name="Goldsmith M.R."/>
            <person name="Grosse-Wilde E."/>
            <person name="Heckel D.G."/>
            <person name="Herndon N."/>
            <person name="Jiang H."/>
            <person name="Papanicolaou A."/>
            <person name="Qu J."/>
            <person name="Soulages J.L."/>
            <person name="Vogel H."/>
            <person name="Walters J."/>
            <person name="Waterhouse R.M."/>
            <person name="Ahn S.J."/>
            <person name="Almeida F.C."/>
            <person name="An C."/>
            <person name="Aqrawi P."/>
            <person name="Bretschneider A."/>
            <person name="Bryant W.B."/>
            <person name="Bucks S."/>
            <person name="Chao H."/>
            <person name="Chevignon G."/>
            <person name="Christen J.M."/>
            <person name="Clarke D.F."/>
            <person name="Dittmer N.T."/>
            <person name="Ferguson L.C.F."/>
            <person name="Garavelou S."/>
            <person name="Gordon K.H.J."/>
            <person name="Gunaratna R.T."/>
            <person name="Han Y."/>
            <person name="Hauser F."/>
            <person name="He Y."/>
            <person name="Heidel-Fischer H."/>
            <person name="Hirsh A."/>
            <person name="Hu Y."/>
            <person name="Jiang H."/>
            <person name="Kalra D."/>
            <person name="Klinner C."/>
            <person name="Konig C."/>
            <person name="Kovar C."/>
            <person name="Kroll A.R."/>
            <person name="Kuwar S.S."/>
            <person name="Lee S.L."/>
            <person name="Lehman R."/>
            <person name="Li K."/>
            <person name="Li Z."/>
            <person name="Liang H."/>
            <person name="Lovelace S."/>
            <person name="Lu Z."/>
            <person name="Mansfield J.H."/>
            <person name="McCulloch K.J."/>
            <person name="Mathew T."/>
            <person name="Morton B."/>
            <person name="Muzny D.M."/>
            <person name="Neunemann D."/>
            <person name="Ongeri F."/>
            <person name="Pauchet Y."/>
            <person name="Pu L.L."/>
            <person name="Pyrousis I."/>
            <person name="Rao X.J."/>
            <person name="Redding A."/>
            <person name="Roesel C."/>
            <person name="Sanchez-Gracia A."/>
            <person name="Schaack S."/>
            <person name="Shukla A."/>
            <person name="Tetreau G."/>
            <person name="Wang Y."/>
            <person name="Xiong G.H."/>
            <person name="Traut W."/>
            <person name="Walsh T.K."/>
            <person name="Worley K.C."/>
            <person name="Wu D."/>
            <person name="Wu W."/>
            <person name="Wu Y.Q."/>
            <person name="Zhang X."/>
            <person name="Zou Z."/>
            <person name="Zucker H."/>
            <person name="Briscoe A.D."/>
            <person name="Burmester T."/>
            <person name="Clem R.J."/>
            <person name="Feyereisen R."/>
            <person name="Grimmelikhuijzen C.J.P."/>
            <person name="Hamodrakas S.J."/>
            <person name="Hansson B.S."/>
            <person name="Huguet E."/>
            <person name="Jermiin L.S."/>
            <person name="Lan Q."/>
            <person name="Lehman H.K."/>
            <person name="Lorenzen M."/>
            <person name="Merzendorfer H."/>
            <person name="Michalopoulos I."/>
            <person name="Morton D.B."/>
            <person name="Muthukrishnan S."/>
            <person name="Oakeshott J.G."/>
            <person name="Palmer W."/>
            <person name="Park Y."/>
            <person name="Passarelli A.L."/>
            <person name="Rozas J."/>
            <person name="Schwartz L.M."/>
            <person name="Smith W."/>
            <person name="Southgate A."/>
            <person name="Vilcinskas A."/>
            <person name="Vogt R."/>
            <person name="Wang P."/>
            <person name="Werren J."/>
            <person name="Yu X.Q."/>
            <person name="Zhou J.J."/>
            <person name="Brown S.J."/>
            <person name="Scherer S.E."/>
            <person name="Richards S."/>
            <person name="Blissard G.W."/>
        </authorList>
    </citation>
    <scope>NUCLEOTIDE SEQUENCE</scope>
</reference>
<dbReference type="InterPro" id="IPR013087">
    <property type="entry name" value="Znf_C2H2_type"/>
</dbReference>
<dbReference type="InterPro" id="IPR012934">
    <property type="entry name" value="Znf_AD"/>
</dbReference>
<evidence type="ECO:0000256" key="3">
    <source>
        <dbReference type="ARBA" id="ARBA00022771"/>
    </source>
</evidence>
<dbReference type="Pfam" id="PF00096">
    <property type="entry name" value="zf-C2H2"/>
    <property type="match status" value="3"/>
</dbReference>
<organism evidence="7 8">
    <name type="scientific">Manduca sexta</name>
    <name type="common">Tobacco hawkmoth</name>
    <name type="synonym">Tobacco hornworm</name>
    <dbReference type="NCBI Taxonomy" id="7130"/>
    <lineage>
        <taxon>Eukaryota</taxon>
        <taxon>Metazoa</taxon>
        <taxon>Ecdysozoa</taxon>
        <taxon>Arthropoda</taxon>
        <taxon>Hexapoda</taxon>
        <taxon>Insecta</taxon>
        <taxon>Pterygota</taxon>
        <taxon>Neoptera</taxon>
        <taxon>Endopterygota</taxon>
        <taxon>Lepidoptera</taxon>
        <taxon>Glossata</taxon>
        <taxon>Ditrysia</taxon>
        <taxon>Bombycoidea</taxon>
        <taxon>Sphingidae</taxon>
        <taxon>Sphinginae</taxon>
        <taxon>Sphingini</taxon>
        <taxon>Manduca</taxon>
    </lineage>
</organism>
<feature type="domain" description="C2H2-type" evidence="6">
    <location>
        <begin position="336"/>
        <end position="364"/>
    </location>
</feature>
<dbReference type="FunFam" id="3.30.160.60:FF:000072">
    <property type="entry name" value="zinc finger protein 143 isoform X1"/>
    <property type="match status" value="1"/>
</dbReference>
<keyword evidence="3 5" id="KW-0863">Zinc-finger</keyword>
<dbReference type="FunFam" id="3.30.160.60:FF:001049">
    <property type="entry name" value="zinc finger protein 319"/>
    <property type="match status" value="1"/>
</dbReference>
<reference evidence="7" key="2">
    <citation type="submission" date="2020-12" db="EMBL/GenBank/DDBJ databases">
        <authorList>
            <person name="Kanost M."/>
        </authorList>
    </citation>
    <scope>NUCLEOTIDE SEQUENCE</scope>
</reference>
<evidence type="ECO:0000259" key="6">
    <source>
        <dbReference type="PROSITE" id="PS50157"/>
    </source>
</evidence>
<evidence type="ECO:0000256" key="5">
    <source>
        <dbReference type="PROSITE-ProRule" id="PRU00042"/>
    </source>
</evidence>
<keyword evidence="2" id="KW-0677">Repeat</keyword>
<gene>
    <name evidence="7" type="ORF">O3G_MSEX011646</name>
</gene>
<proteinExistence type="predicted"/>
<dbReference type="Pfam" id="PF13894">
    <property type="entry name" value="zf-C2H2_4"/>
    <property type="match status" value="1"/>
</dbReference>
<dbReference type="GO" id="GO:0000981">
    <property type="term" value="F:DNA-binding transcription factor activity, RNA polymerase II-specific"/>
    <property type="evidence" value="ECO:0007669"/>
    <property type="project" value="TreeGrafter"/>
</dbReference>
<evidence type="ECO:0000313" key="7">
    <source>
        <dbReference type="EMBL" id="KAG6459884.1"/>
    </source>
</evidence>
<keyword evidence="4" id="KW-0862">Zinc</keyword>
<evidence type="ECO:0000256" key="4">
    <source>
        <dbReference type="ARBA" id="ARBA00022833"/>
    </source>
</evidence>
<feature type="domain" description="C2H2-type" evidence="6">
    <location>
        <begin position="488"/>
        <end position="516"/>
    </location>
</feature>
<comment type="caution">
    <text evidence="7">The sequence shown here is derived from an EMBL/GenBank/DDBJ whole genome shotgun (WGS) entry which is preliminary data.</text>
</comment>
<name>A0A921ZLK8_MANSE</name>
<dbReference type="GO" id="GO:0000977">
    <property type="term" value="F:RNA polymerase II transcription regulatory region sequence-specific DNA binding"/>
    <property type="evidence" value="ECO:0007669"/>
    <property type="project" value="TreeGrafter"/>
</dbReference>
<keyword evidence="8" id="KW-1185">Reference proteome</keyword>
<feature type="domain" description="C2H2-type" evidence="6">
    <location>
        <begin position="428"/>
        <end position="456"/>
    </location>
</feature>